<gene>
    <name evidence="1" type="ORF">S03H2_38721</name>
</gene>
<protein>
    <submittedName>
        <fullName evidence="1">Uncharacterized protein</fullName>
    </submittedName>
</protein>
<sequence length="62" mass="7416">MRQKVEFLIGNECTIGYLVKENAKTVVIEARVQNWLLRDPQCPFVHNFRTKRHKVKHKVVRL</sequence>
<name>X1HX32_9ZZZZ</name>
<dbReference type="EMBL" id="BARU01023888">
    <property type="protein sequence ID" value="GAH58384.1"/>
    <property type="molecule type" value="Genomic_DNA"/>
</dbReference>
<reference evidence="1" key="1">
    <citation type="journal article" date="2014" name="Front. Microbiol.">
        <title>High frequency of phylogenetically diverse reductive dehalogenase-homologous genes in deep subseafloor sedimentary metagenomes.</title>
        <authorList>
            <person name="Kawai M."/>
            <person name="Futagami T."/>
            <person name="Toyoda A."/>
            <person name="Takaki Y."/>
            <person name="Nishi S."/>
            <person name="Hori S."/>
            <person name="Arai W."/>
            <person name="Tsubouchi T."/>
            <person name="Morono Y."/>
            <person name="Uchiyama I."/>
            <person name="Ito T."/>
            <person name="Fujiyama A."/>
            <person name="Inagaki F."/>
            <person name="Takami H."/>
        </authorList>
    </citation>
    <scope>NUCLEOTIDE SEQUENCE</scope>
    <source>
        <strain evidence="1">Expedition CK06-06</strain>
    </source>
</reference>
<accession>X1HX32</accession>
<dbReference type="AlphaFoldDB" id="X1HX32"/>
<organism evidence="1">
    <name type="scientific">marine sediment metagenome</name>
    <dbReference type="NCBI Taxonomy" id="412755"/>
    <lineage>
        <taxon>unclassified sequences</taxon>
        <taxon>metagenomes</taxon>
        <taxon>ecological metagenomes</taxon>
    </lineage>
</organism>
<evidence type="ECO:0000313" key="1">
    <source>
        <dbReference type="EMBL" id="GAH58384.1"/>
    </source>
</evidence>
<proteinExistence type="predicted"/>
<comment type="caution">
    <text evidence="1">The sequence shown here is derived from an EMBL/GenBank/DDBJ whole genome shotgun (WGS) entry which is preliminary data.</text>
</comment>